<dbReference type="PANTHER" id="PTHR39165">
    <property type="entry name" value="IG HYPOTHETICAL 17883"/>
    <property type="match status" value="1"/>
</dbReference>
<dbReference type="HOGENOM" id="CLU_109297_0_0_6"/>
<dbReference type="Pfam" id="PF04306">
    <property type="entry name" value="DUF456"/>
    <property type="match status" value="1"/>
</dbReference>
<sequence>MTLLTWLLAALLVIAGIAGLVLPALPGPLLLFAGLWTAAWAEGFAYVGMKTLIALGVMAALASLADFIAGAFGARRYGASPRSVAGAAIGAVVGLFFGLAGLLLGPFIGAVLGELSARRDLLAAGRAGWGATIGLVLGTAAKVALGFMMLALFLTVRFL</sequence>
<keyword evidence="1" id="KW-0472">Membrane</keyword>
<evidence type="ECO:0000313" key="2">
    <source>
        <dbReference type="EMBL" id="AHE97595.1"/>
    </source>
</evidence>
<dbReference type="AlphaFoldDB" id="W0DL25"/>
<dbReference type="OrthoDB" id="9808460at2"/>
<proteinExistence type="predicted"/>
<dbReference type="RefSeq" id="WP_006749127.1">
    <property type="nucleotide sequence ID" value="NZ_CP007029.1"/>
</dbReference>
<dbReference type="InterPro" id="IPR007403">
    <property type="entry name" value="DUF456"/>
</dbReference>
<feature type="transmembrane region" description="Helical" evidence="1">
    <location>
        <begin position="84"/>
        <end position="108"/>
    </location>
</feature>
<evidence type="ECO:0000256" key="1">
    <source>
        <dbReference type="SAM" id="Phobius"/>
    </source>
</evidence>
<evidence type="ECO:0000313" key="3">
    <source>
        <dbReference type="Proteomes" id="UP000005289"/>
    </source>
</evidence>
<dbReference type="KEGG" id="tti:THITH_04190"/>
<feature type="transmembrane region" description="Helical" evidence="1">
    <location>
        <begin position="128"/>
        <end position="154"/>
    </location>
</feature>
<gene>
    <name evidence="2" type="ORF">THITH_04190</name>
</gene>
<accession>W0DL25</accession>
<name>W0DL25_9GAMM</name>
<keyword evidence="1" id="KW-0812">Transmembrane</keyword>
<organism evidence="2 3">
    <name type="scientific">Thioalkalivibrio paradoxus ARh 1</name>
    <dbReference type="NCBI Taxonomy" id="713585"/>
    <lineage>
        <taxon>Bacteria</taxon>
        <taxon>Pseudomonadati</taxon>
        <taxon>Pseudomonadota</taxon>
        <taxon>Gammaproteobacteria</taxon>
        <taxon>Chromatiales</taxon>
        <taxon>Ectothiorhodospiraceae</taxon>
        <taxon>Thioalkalivibrio</taxon>
    </lineage>
</organism>
<dbReference type="EMBL" id="CP007029">
    <property type="protein sequence ID" value="AHE97595.1"/>
    <property type="molecule type" value="Genomic_DNA"/>
</dbReference>
<dbReference type="PANTHER" id="PTHR39165:SF1">
    <property type="entry name" value="DUF456 DOMAIN-CONTAINING PROTEIN"/>
    <property type="match status" value="1"/>
</dbReference>
<reference evidence="2 3" key="1">
    <citation type="submission" date="2013-12" db="EMBL/GenBank/DDBJ databases">
        <authorList>
            <consortium name="DOE Joint Genome Institute"/>
            <person name="Muyzer G."/>
            <person name="Huntemann M."/>
            <person name="Han J."/>
            <person name="Chen A."/>
            <person name="Kyrpides N."/>
            <person name="Mavromatis K."/>
            <person name="Markowitz V."/>
            <person name="Palaniappan K."/>
            <person name="Ivanova N."/>
            <person name="Schaumberg A."/>
            <person name="Pati A."/>
            <person name="Liolios K."/>
            <person name="Nordberg H.P."/>
            <person name="Cantor M.N."/>
            <person name="Hua S.X."/>
            <person name="Woyke T."/>
        </authorList>
    </citation>
    <scope>NUCLEOTIDE SEQUENCE [LARGE SCALE GENOMIC DNA]</scope>
    <source>
        <strain evidence="2 3">ARh 1</strain>
    </source>
</reference>
<protein>
    <submittedName>
        <fullName evidence="2">Membrane protein</fullName>
    </submittedName>
</protein>
<keyword evidence="3" id="KW-1185">Reference proteome</keyword>
<feature type="transmembrane region" description="Helical" evidence="1">
    <location>
        <begin position="47"/>
        <end position="72"/>
    </location>
</feature>
<keyword evidence="1" id="KW-1133">Transmembrane helix</keyword>
<dbReference type="Proteomes" id="UP000005289">
    <property type="component" value="Chromosome"/>
</dbReference>